<feature type="domain" description="Core" evidence="1">
    <location>
        <begin position="16"/>
        <end position="117"/>
    </location>
</feature>
<dbReference type="NCBIfam" id="TIGR00049">
    <property type="entry name" value="iron-sulfur cluster assembly accessory protein"/>
    <property type="match status" value="1"/>
</dbReference>
<dbReference type="Pfam" id="PF01521">
    <property type="entry name" value="Fe-S_biosyn"/>
    <property type="match status" value="1"/>
</dbReference>
<dbReference type="SUPFAM" id="SSF89360">
    <property type="entry name" value="HesB-like domain"/>
    <property type="match status" value="1"/>
</dbReference>
<gene>
    <name evidence="2" type="ORF">UFOPK3164_00940</name>
    <name evidence="3" type="ORF">UFOPK3427_01016</name>
    <name evidence="4" type="ORF">UFOPK4112_00070</name>
</gene>
<dbReference type="InterPro" id="IPR017870">
    <property type="entry name" value="FeS_cluster_insertion_CS"/>
</dbReference>
<dbReference type="GO" id="GO:0005506">
    <property type="term" value="F:iron ion binding"/>
    <property type="evidence" value="ECO:0007669"/>
    <property type="project" value="TreeGrafter"/>
</dbReference>
<dbReference type="EMBL" id="CAFABE010000038">
    <property type="protein sequence ID" value="CAB4828535.1"/>
    <property type="molecule type" value="Genomic_DNA"/>
</dbReference>
<dbReference type="InterPro" id="IPR016092">
    <property type="entry name" value="ATAP"/>
</dbReference>
<evidence type="ECO:0000259" key="1">
    <source>
        <dbReference type="Pfam" id="PF01521"/>
    </source>
</evidence>
<name>A0A6J7A6U5_9ZZZZ</name>
<organism evidence="2">
    <name type="scientific">freshwater metagenome</name>
    <dbReference type="NCBI Taxonomy" id="449393"/>
    <lineage>
        <taxon>unclassified sequences</taxon>
        <taxon>metagenomes</taxon>
        <taxon>ecological metagenomes</taxon>
    </lineage>
</organism>
<dbReference type="InterPro" id="IPR035903">
    <property type="entry name" value="HesB-like_dom_sf"/>
</dbReference>
<reference evidence="2" key="1">
    <citation type="submission" date="2020-05" db="EMBL/GenBank/DDBJ databases">
        <authorList>
            <person name="Chiriac C."/>
            <person name="Salcher M."/>
            <person name="Ghai R."/>
            <person name="Kavagutti S V."/>
        </authorList>
    </citation>
    <scope>NUCLEOTIDE SEQUENCE</scope>
</reference>
<accession>A0A6J7A6U5</accession>
<dbReference type="EMBL" id="CAFBPM010000001">
    <property type="protein sequence ID" value="CAB5006794.1"/>
    <property type="molecule type" value="Genomic_DNA"/>
</dbReference>
<dbReference type="AlphaFoldDB" id="A0A6J7A6U5"/>
<dbReference type="PANTHER" id="PTHR43011">
    <property type="entry name" value="IRON-SULFUR CLUSTER ASSEMBLY 2 HOMOLOG, MITOCHONDRIAL"/>
    <property type="match status" value="1"/>
</dbReference>
<dbReference type="NCBIfam" id="NF010147">
    <property type="entry name" value="PRK13623.1"/>
    <property type="match status" value="1"/>
</dbReference>
<evidence type="ECO:0000313" key="2">
    <source>
        <dbReference type="EMBL" id="CAB4828535.1"/>
    </source>
</evidence>
<proteinExistence type="predicted"/>
<evidence type="ECO:0000313" key="4">
    <source>
        <dbReference type="EMBL" id="CAB5006794.1"/>
    </source>
</evidence>
<dbReference type="GO" id="GO:0051537">
    <property type="term" value="F:2 iron, 2 sulfur cluster binding"/>
    <property type="evidence" value="ECO:0007669"/>
    <property type="project" value="TreeGrafter"/>
</dbReference>
<dbReference type="GO" id="GO:0016226">
    <property type="term" value="P:iron-sulfur cluster assembly"/>
    <property type="evidence" value="ECO:0007669"/>
    <property type="project" value="InterPro"/>
</dbReference>
<dbReference type="GO" id="GO:0051539">
    <property type="term" value="F:4 iron, 4 sulfur cluster binding"/>
    <property type="evidence" value="ECO:0007669"/>
    <property type="project" value="TreeGrafter"/>
</dbReference>
<dbReference type="PROSITE" id="PS01152">
    <property type="entry name" value="HESB"/>
    <property type="match status" value="1"/>
</dbReference>
<dbReference type="EMBL" id="CAFBLT010000001">
    <property type="protein sequence ID" value="CAB4874203.1"/>
    <property type="molecule type" value="Genomic_DNA"/>
</dbReference>
<evidence type="ECO:0000313" key="3">
    <source>
        <dbReference type="EMBL" id="CAB4874203.1"/>
    </source>
</evidence>
<protein>
    <submittedName>
        <fullName evidence="2">Unannotated protein</fullName>
    </submittedName>
</protein>
<dbReference type="PANTHER" id="PTHR43011:SF1">
    <property type="entry name" value="IRON-SULFUR CLUSTER ASSEMBLY 2 HOMOLOG, MITOCHONDRIAL"/>
    <property type="match status" value="1"/>
</dbReference>
<dbReference type="InterPro" id="IPR000361">
    <property type="entry name" value="ATAP_core_dom"/>
</dbReference>
<sequence>MSLATSVNIGKKPDPVTLSDLAATKVAELLADESANEALALRVAVKAGGCSGFSYDMFFDSEVADDDVVREFGAVKVIVDKESAEMLSGSSLDYEDGLNGAGFHITNPNASRTCGCGSSFS</sequence>
<dbReference type="Gene3D" id="2.60.300.12">
    <property type="entry name" value="HesB-like domain"/>
    <property type="match status" value="1"/>
</dbReference>